<dbReference type="AlphaFoldDB" id="A0A423VHI7"/>
<keyword evidence="3" id="KW-1185">Reference proteome</keyword>
<gene>
    <name evidence="2" type="ORF">VSDG_08484</name>
</gene>
<evidence type="ECO:0008006" key="4">
    <source>
        <dbReference type="Google" id="ProtNLM"/>
    </source>
</evidence>
<accession>A0A423VHI7</accession>
<dbReference type="OrthoDB" id="5241149at2759"/>
<comment type="caution">
    <text evidence="2">The sequence shown here is derived from an EMBL/GenBank/DDBJ whole genome shotgun (WGS) entry which is preliminary data.</text>
</comment>
<proteinExistence type="predicted"/>
<protein>
    <recommendedName>
        <fullName evidence="4">UBA domain-containing protein</fullName>
    </recommendedName>
</protein>
<evidence type="ECO:0000313" key="2">
    <source>
        <dbReference type="EMBL" id="ROV90460.1"/>
    </source>
</evidence>
<feature type="compositionally biased region" description="Polar residues" evidence="1">
    <location>
        <begin position="144"/>
        <end position="154"/>
    </location>
</feature>
<name>A0A423VHI7_CYTCH</name>
<feature type="compositionally biased region" description="Polar residues" evidence="1">
    <location>
        <begin position="61"/>
        <end position="79"/>
    </location>
</feature>
<feature type="compositionally biased region" description="Basic and acidic residues" evidence="1">
    <location>
        <begin position="1"/>
        <end position="13"/>
    </location>
</feature>
<evidence type="ECO:0000256" key="1">
    <source>
        <dbReference type="SAM" id="MobiDB-lite"/>
    </source>
</evidence>
<feature type="region of interest" description="Disordered" evidence="1">
    <location>
        <begin position="340"/>
        <end position="367"/>
    </location>
</feature>
<sequence>MDPQKMSEWEIKKPVTGQQQAEEARRINEGLYNTTPLRPPVRLNPAAKAFVPRAQGGAPAINSNVAGKNNSPRNTNFSSHEGAEVANTTNTTANHATGDEVMGLIRQLTQGYPHQERICELFQALKNPGQLSPFQLNPAIVHRQATSTGDSNPIQPTPAVKPKGADRLNDAQATSVQPASEAVPPDETTPVQPAIATAVPMDSNSAADLGFRYAIMFVTMRERGFEIAQISAAMRAAENNPDRAHELLLDTIPATTKDTKAVATQNGGLSQVNSVQPASLTTTTITGGPTGHTTAVQSAPTPPSTVALKAVSKVIHATRSQGKPNEFLGVCRSFQRAMHQANTEAARAPRRTLFDPTKYSKKNRDEQ</sequence>
<feature type="region of interest" description="Disordered" evidence="1">
    <location>
        <begin position="58"/>
        <end position="81"/>
    </location>
</feature>
<dbReference type="Gene3D" id="1.10.8.10">
    <property type="entry name" value="DNA helicase RuvA subunit, C-terminal domain"/>
    <property type="match status" value="1"/>
</dbReference>
<feature type="region of interest" description="Disordered" evidence="1">
    <location>
        <begin position="144"/>
        <end position="189"/>
    </location>
</feature>
<evidence type="ECO:0000313" key="3">
    <source>
        <dbReference type="Proteomes" id="UP000284375"/>
    </source>
</evidence>
<feature type="region of interest" description="Disordered" evidence="1">
    <location>
        <begin position="1"/>
        <end position="22"/>
    </location>
</feature>
<reference evidence="2 3" key="1">
    <citation type="submission" date="2015-09" db="EMBL/GenBank/DDBJ databases">
        <title>Host preference determinants of Valsa canker pathogens revealed by comparative genomics.</title>
        <authorList>
            <person name="Yin Z."/>
            <person name="Huang L."/>
        </authorList>
    </citation>
    <scope>NUCLEOTIDE SEQUENCE [LARGE SCALE GENOMIC DNA]</scope>
    <source>
        <strain evidence="2 3">YSFL</strain>
    </source>
</reference>
<dbReference type="Proteomes" id="UP000284375">
    <property type="component" value="Unassembled WGS sequence"/>
</dbReference>
<organism evidence="2 3">
    <name type="scientific">Cytospora chrysosperma</name>
    <name type="common">Cytospora canker fungus</name>
    <name type="synonym">Sphaeria chrysosperma</name>
    <dbReference type="NCBI Taxonomy" id="252740"/>
    <lineage>
        <taxon>Eukaryota</taxon>
        <taxon>Fungi</taxon>
        <taxon>Dikarya</taxon>
        <taxon>Ascomycota</taxon>
        <taxon>Pezizomycotina</taxon>
        <taxon>Sordariomycetes</taxon>
        <taxon>Sordariomycetidae</taxon>
        <taxon>Diaporthales</taxon>
        <taxon>Cytosporaceae</taxon>
        <taxon>Cytospora</taxon>
    </lineage>
</organism>
<dbReference type="STRING" id="252740.A0A423VHI7"/>
<dbReference type="EMBL" id="LJZO01000050">
    <property type="protein sequence ID" value="ROV90460.1"/>
    <property type="molecule type" value="Genomic_DNA"/>
</dbReference>